<dbReference type="Proteomes" id="UP001152320">
    <property type="component" value="Chromosome 11"/>
</dbReference>
<evidence type="ECO:0000256" key="3">
    <source>
        <dbReference type="SAM" id="Phobius"/>
    </source>
</evidence>
<dbReference type="PROSITE" id="PS50923">
    <property type="entry name" value="SUSHI"/>
    <property type="match status" value="1"/>
</dbReference>
<dbReference type="InterPro" id="IPR002889">
    <property type="entry name" value="WSC_carb-bd"/>
</dbReference>
<dbReference type="SMART" id="SM00032">
    <property type="entry name" value="CCP"/>
    <property type="match status" value="1"/>
</dbReference>
<dbReference type="EMBL" id="JAIZAY010000011">
    <property type="protein sequence ID" value="KAJ8033259.1"/>
    <property type="molecule type" value="Genomic_DNA"/>
</dbReference>
<evidence type="ECO:0000256" key="1">
    <source>
        <dbReference type="ARBA" id="ARBA00023157"/>
    </source>
</evidence>
<reference evidence="7" key="1">
    <citation type="submission" date="2021-10" db="EMBL/GenBank/DDBJ databases">
        <title>Tropical sea cucumber genome reveals ecological adaptation and Cuvierian tubules defense mechanism.</title>
        <authorList>
            <person name="Chen T."/>
        </authorList>
    </citation>
    <scope>NUCLEOTIDE SEQUENCE</scope>
    <source>
        <strain evidence="7">Nanhai2018</strain>
        <tissue evidence="7">Muscle</tissue>
    </source>
</reference>
<name>A0A9Q1BVC9_HOLLE</name>
<keyword evidence="1" id="KW-1015">Disulfide bond</keyword>
<evidence type="ECO:0000313" key="7">
    <source>
        <dbReference type="EMBL" id="KAJ8033259.1"/>
    </source>
</evidence>
<keyword evidence="8" id="KW-1185">Reference proteome</keyword>
<keyword evidence="3" id="KW-0472">Membrane</keyword>
<feature type="transmembrane region" description="Helical" evidence="3">
    <location>
        <begin position="182"/>
        <end position="203"/>
    </location>
</feature>
<evidence type="ECO:0000259" key="5">
    <source>
        <dbReference type="PROSITE" id="PS50923"/>
    </source>
</evidence>
<dbReference type="InterPro" id="IPR000436">
    <property type="entry name" value="Sushi_SCR_CCP_dom"/>
</dbReference>
<keyword evidence="3" id="KW-0812">Transmembrane</keyword>
<dbReference type="OrthoDB" id="6480633at2759"/>
<feature type="chain" id="PRO_5040483131" evidence="4">
    <location>
        <begin position="19"/>
        <end position="204"/>
    </location>
</feature>
<dbReference type="PROSITE" id="PS51212">
    <property type="entry name" value="WSC"/>
    <property type="match status" value="1"/>
</dbReference>
<keyword evidence="2" id="KW-0768">Sushi</keyword>
<comment type="caution">
    <text evidence="2">Lacks conserved residue(s) required for the propagation of feature annotation.</text>
</comment>
<feature type="domain" description="WSC" evidence="6">
    <location>
        <begin position="25"/>
        <end position="135"/>
    </location>
</feature>
<dbReference type="AlphaFoldDB" id="A0A9Q1BVC9"/>
<evidence type="ECO:0000313" key="8">
    <source>
        <dbReference type="Proteomes" id="UP001152320"/>
    </source>
</evidence>
<sequence length="204" mass="22959">MRLIQAMVILCTRGLILGGRNDEAEFYYLGCYVNEQSEDSQLFDSFSIFATERDVDKCSRRCGNLKLLYFAFTNNCNCFCGNSSSNFEQFRKSQESYCEEDCTTISTSSYMKVYEVRCKTQQNITDGFMEVIQKSVSFKCKDGFKLKGREQLNCNIDPNGGVSWDGDPPSCVAAGLSPGLKFFVIVLLILPPILSIVLVFVTCQ</sequence>
<proteinExistence type="predicted"/>
<protein>
    <submittedName>
        <fullName evidence="7">Uncharacterized protein</fullName>
    </submittedName>
</protein>
<dbReference type="InterPro" id="IPR035976">
    <property type="entry name" value="Sushi/SCR/CCP_sf"/>
</dbReference>
<keyword evidence="4" id="KW-0732">Signal</keyword>
<keyword evidence="3" id="KW-1133">Transmembrane helix</keyword>
<dbReference type="Gene3D" id="2.10.70.10">
    <property type="entry name" value="Complement Module, domain 1"/>
    <property type="match status" value="1"/>
</dbReference>
<gene>
    <name evidence="7" type="ORF">HOLleu_23440</name>
</gene>
<evidence type="ECO:0000256" key="4">
    <source>
        <dbReference type="SAM" id="SignalP"/>
    </source>
</evidence>
<comment type="caution">
    <text evidence="7">The sequence shown here is derived from an EMBL/GenBank/DDBJ whole genome shotgun (WGS) entry which is preliminary data.</text>
</comment>
<dbReference type="SUPFAM" id="SSF57535">
    <property type="entry name" value="Complement control module/SCR domain"/>
    <property type="match status" value="1"/>
</dbReference>
<dbReference type="Pfam" id="PF01822">
    <property type="entry name" value="WSC"/>
    <property type="match status" value="1"/>
</dbReference>
<dbReference type="Pfam" id="PF00084">
    <property type="entry name" value="Sushi"/>
    <property type="match status" value="1"/>
</dbReference>
<evidence type="ECO:0000259" key="6">
    <source>
        <dbReference type="PROSITE" id="PS51212"/>
    </source>
</evidence>
<accession>A0A9Q1BVC9</accession>
<organism evidence="7 8">
    <name type="scientific">Holothuria leucospilota</name>
    <name type="common">Black long sea cucumber</name>
    <name type="synonym">Mertensiothuria leucospilota</name>
    <dbReference type="NCBI Taxonomy" id="206669"/>
    <lineage>
        <taxon>Eukaryota</taxon>
        <taxon>Metazoa</taxon>
        <taxon>Echinodermata</taxon>
        <taxon>Eleutherozoa</taxon>
        <taxon>Echinozoa</taxon>
        <taxon>Holothuroidea</taxon>
        <taxon>Aspidochirotacea</taxon>
        <taxon>Aspidochirotida</taxon>
        <taxon>Holothuriidae</taxon>
        <taxon>Holothuria</taxon>
    </lineage>
</organism>
<dbReference type="CDD" id="cd00033">
    <property type="entry name" value="CCP"/>
    <property type="match status" value="1"/>
</dbReference>
<feature type="domain" description="Sushi" evidence="5">
    <location>
        <begin position="116"/>
        <end position="173"/>
    </location>
</feature>
<evidence type="ECO:0000256" key="2">
    <source>
        <dbReference type="PROSITE-ProRule" id="PRU00302"/>
    </source>
</evidence>
<feature type="signal peptide" evidence="4">
    <location>
        <begin position="1"/>
        <end position="18"/>
    </location>
</feature>